<accession>A0ABC8L211</accession>
<name>A0ABC8L211_ERUVS</name>
<organism evidence="1 2">
    <name type="scientific">Eruca vesicaria subsp. sativa</name>
    <name type="common">Garden rocket</name>
    <name type="synonym">Eruca sativa</name>
    <dbReference type="NCBI Taxonomy" id="29727"/>
    <lineage>
        <taxon>Eukaryota</taxon>
        <taxon>Viridiplantae</taxon>
        <taxon>Streptophyta</taxon>
        <taxon>Embryophyta</taxon>
        <taxon>Tracheophyta</taxon>
        <taxon>Spermatophyta</taxon>
        <taxon>Magnoliopsida</taxon>
        <taxon>eudicotyledons</taxon>
        <taxon>Gunneridae</taxon>
        <taxon>Pentapetalae</taxon>
        <taxon>rosids</taxon>
        <taxon>malvids</taxon>
        <taxon>Brassicales</taxon>
        <taxon>Brassicaceae</taxon>
        <taxon>Brassiceae</taxon>
        <taxon>Eruca</taxon>
    </lineage>
</organism>
<dbReference type="Proteomes" id="UP001642260">
    <property type="component" value="Unassembled WGS sequence"/>
</dbReference>
<evidence type="ECO:0000313" key="2">
    <source>
        <dbReference type="Proteomes" id="UP001642260"/>
    </source>
</evidence>
<protein>
    <submittedName>
        <fullName evidence="1">Uncharacterized protein</fullName>
    </submittedName>
</protein>
<keyword evidence="2" id="KW-1185">Reference proteome</keyword>
<proteinExistence type="predicted"/>
<sequence>MLKEIVIKEGLNLLSIPTWQMGDTMLKETAKEKKIFVNAKFEDAKKLAHRRDALYVRIFAIKKLLKKLKLRESVDEKFKNILKSLSHFLVDSFEPCK</sequence>
<evidence type="ECO:0000313" key="1">
    <source>
        <dbReference type="EMBL" id="CAH8365773.1"/>
    </source>
</evidence>
<gene>
    <name evidence="1" type="ORF">ERUC_LOCUS30448</name>
</gene>
<dbReference type="AlphaFoldDB" id="A0ABC8L211"/>
<comment type="caution">
    <text evidence="1">The sequence shown here is derived from an EMBL/GenBank/DDBJ whole genome shotgun (WGS) entry which is preliminary data.</text>
</comment>
<dbReference type="EMBL" id="CAKOAT010395154">
    <property type="protein sequence ID" value="CAH8365773.1"/>
    <property type="molecule type" value="Genomic_DNA"/>
</dbReference>
<reference evidence="1 2" key="1">
    <citation type="submission" date="2022-03" db="EMBL/GenBank/DDBJ databases">
        <authorList>
            <person name="Macdonald S."/>
            <person name="Ahmed S."/>
            <person name="Newling K."/>
        </authorList>
    </citation>
    <scope>NUCLEOTIDE SEQUENCE [LARGE SCALE GENOMIC DNA]</scope>
</reference>